<sequence>MAAADLGAVEWERSKVTNQDLNLLKKLGITKKPKAVCFPSEESYPAPPMGYRVSFVDHLIRGLSAPIHPFLRGLLFVYGLQLHHLTPNSILHISIFITLCEAFLGVSPNWALWKRIFFCRRNGSHNVAYNIGGVVISIRSTANYFDVKLPDSVQGWRKRWLYIREENHGCAEDNIPPFDGDERILRRRSWDAEATEEERASTEALMTRIRELQNTRGKELSGIQIIVYFLKSRVQPLQARKFPLWKYTGDEDVDRLSTDLEVKDLEKLVRKITSLSKKDSIPSSCRVKPYSAAHALPKDAASEGTASAQSPPLAVSPKNKRKRDDVEDSGTSKPEEADPSQKAAYDPYLGTLISSDEEEEVPTADVAARTSTSHTLVASETPVEGEETSPPRQNVDTATPPSSPRAPLSKRARTEIIPEPTLQLSSSSNPLLEDPLIKDLLRIGTQFVGYREYASKAEEKLAEANERANTLAQQLEQSEKARKKAESDAVGARAEADKAKADAAGVEDLRKRLHDAETSLSEHITAQSAREEAILKRIRTQNRRFVSRTAQEYELEDPDNDPLLDAVSFLEFHGTEAREGIDEAKAGLLRLFPYFFPKKEAPATFLNLAKCFNPPEDLGLKMRHENQKVAVESTVALVADSQQTIDWTKVGDTDQIEQLKWRSLVKAAKPNTKKILAYLGVKPASTPSSSRPEV</sequence>
<evidence type="ECO:0000313" key="4">
    <source>
        <dbReference type="Proteomes" id="UP001231189"/>
    </source>
</evidence>
<feature type="region of interest" description="Disordered" evidence="1">
    <location>
        <begin position="475"/>
        <end position="499"/>
    </location>
</feature>
<comment type="caution">
    <text evidence="3">The sequence shown here is derived from an EMBL/GenBank/DDBJ whole genome shotgun (WGS) entry which is preliminary data.</text>
</comment>
<reference evidence="3" key="1">
    <citation type="submission" date="2023-07" db="EMBL/GenBank/DDBJ databases">
        <title>A chromosome-level genome assembly of Lolium multiflorum.</title>
        <authorList>
            <person name="Chen Y."/>
            <person name="Copetti D."/>
            <person name="Kolliker R."/>
            <person name="Studer B."/>
        </authorList>
    </citation>
    <scope>NUCLEOTIDE SEQUENCE</scope>
    <source>
        <strain evidence="3">02402/16</strain>
        <tissue evidence="3">Leaf</tissue>
    </source>
</reference>
<evidence type="ECO:0000259" key="2">
    <source>
        <dbReference type="Pfam" id="PF04195"/>
    </source>
</evidence>
<keyword evidence="4" id="KW-1185">Reference proteome</keyword>
<dbReference type="EMBL" id="JAUUTY010000001">
    <property type="protein sequence ID" value="KAK1692573.1"/>
    <property type="molecule type" value="Genomic_DNA"/>
</dbReference>
<dbReference type="AlphaFoldDB" id="A0AAD8TUQ9"/>
<dbReference type="PANTHER" id="PTHR33026">
    <property type="entry name" value="OS06G0360600 PROTEIN"/>
    <property type="match status" value="1"/>
</dbReference>
<feature type="compositionally biased region" description="Polar residues" evidence="1">
    <location>
        <begin position="369"/>
        <end position="378"/>
    </location>
</feature>
<dbReference type="Proteomes" id="UP001231189">
    <property type="component" value="Unassembled WGS sequence"/>
</dbReference>
<accession>A0AAD8TUQ9</accession>
<protein>
    <recommendedName>
        <fullName evidence="2">Transposase (putative) gypsy type domain-containing protein</fullName>
    </recommendedName>
</protein>
<evidence type="ECO:0000256" key="1">
    <source>
        <dbReference type="SAM" id="MobiDB-lite"/>
    </source>
</evidence>
<dbReference type="PANTHER" id="PTHR33026:SF7">
    <property type="entry name" value="OS03G0100275 PROTEIN"/>
    <property type="match status" value="1"/>
</dbReference>
<dbReference type="Pfam" id="PF04195">
    <property type="entry name" value="Transposase_28"/>
    <property type="match status" value="1"/>
</dbReference>
<dbReference type="InterPro" id="IPR007321">
    <property type="entry name" value="Transposase_28"/>
</dbReference>
<evidence type="ECO:0000313" key="3">
    <source>
        <dbReference type="EMBL" id="KAK1692573.1"/>
    </source>
</evidence>
<name>A0AAD8TUQ9_LOLMU</name>
<feature type="compositionally biased region" description="Basic and acidic residues" evidence="1">
    <location>
        <begin position="477"/>
        <end position="487"/>
    </location>
</feature>
<organism evidence="3 4">
    <name type="scientific">Lolium multiflorum</name>
    <name type="common">Italian ryegrass</name>
    <name type="synonym">Lolium perenne subsp. multiflorum</name>
    <dbReference type="NCBI Taxonomy" id="4521"/>
    <lineage>
        <taxon>Eukaryota</taxon>
        <taxon>Viridiplantae</taxon>
        <taxon>Streptophyta</taxon>
        <taxon>Embryophyta</taxon>
        <taxon>Tracheophyta</taxon>
        <taxon>Spermatophyta</taxon>
        <taxon>Magnoliopsida</taxon>
        <taxon>Liliopsida</taxon>
        <taxon>Poales</taxon>
        <taxon>Poaceae</taxon>
        <taxon>BOP clade</taxon>
        <taxon>Pooideae</taxon>
        <taxon>Poodae</taxon>
        <taxon>Poeae</taxon>
        <taxon>Poeae Chloroplast Group 2 (Poeae type)</taxon>
        <taxon>Loliodinae</taxon>
        <taxon>Loliinae</taxon>
        <taxon>Lolium</taxon>
    </lineage>
</organism>
<feature type="region of interest" description="Disordered" evidence="1">
    <location>
        <begin position="296"/>
        <end position="420"/>
    </location>
</feature>
<feature type="domain" description="Transposase (putative) gypsy type" evidence="2">
    <location>
        <begin position="54"/>
        <end position="119"/>
    </location>
</feature>
<feature type="compositionally biased region" description="Polar residues" evidence="1">
    <location>
        <begin position="390"/>
        <end position="400"/>
    </location>
</feature>
<proteinExistence type="predicted"/>
<gene>
    <name evidence="3" type="ORF">QYE76_009270</name>
</gene>